<proteinExistence type="predicted"/>
<evidence type="ECO:0000313" key="1">
    <source>
        <dbReference type="EMBL" id="KAG8233374.1"/>
    </source>
</evidence>
<name>A0A8K0P778_LADFU</name>
<dbReference type="Proteomes" id="UP000792457">
    <property type="component" value="Unassembled WGS sequence"/>
</dbReference>
<accession>A0A8K0P778</accession>
<sequence>MKKSVTEGEYVVVCDFSENYAFVVQDEAPGFHWNNNQETVHLFVIYGIQEGKVTCKSFVCISECVKDDTVAVHLFQNSDGAPTHYKNLKNFINICHHEEDFHIPAEWHFFATAQGKGPCDGVGGTLKRLATRASLQHLREDHILTAK</sequence>
<evidence type="ECO:0000313" key="2">
    <source>
        <dbReference type="Proteomes" id="UP000792457"/>
    </source>
</evidence>
<keyword evidence="2" id="KW-1185">Reference proteome</keyword>
<reference evidence="1" key="1">
    <citation type="submission" date="2013-04" db="EMBL/GenBank/DDBJ databases">
        <authorList>
            <person name="Qu J."/>
            <person name="Murali S.C."/>
            <person name="Bandaranaike D."/>
            <person name="Bellair M."/>
            <person name="Blankenburg K."/>
            <person name="Chao H."/>
            <person name="Dinh H."/>
            <person name="Doddapaneni H."/>
            <person name="Downs B."/>
            <person name="Dugan-Rocha S."/>
            <person name="Elkadiri S."/>
            <person name="Gnanaolivu R.D."/>
            <person name="Hernandez B."/>
            <person name="Javaid M."/>
            <person name="Jayaseelan J.C."/>
            <person name="Lee S."/>
            <person name="Li M."/>
            <person name="Ming W."/>
            <person name="Munidasa M."/>
            <person name="Muniz J."/>
            <person name="Nguyen L."/>
            <person name="Ongeri F."/>
            <person name="Osuji N."/>
            <person name="Pu L.-L."/>
            <person name="Puazo M."/>
            <person name="Qu C."/>
            <person name="Quiroz J."/>
            <person name="Raj R."/>
            <person name="Weissenberger G."/>
            <person name="Xin Y."/>
            <person name="Zou X."/>
            <person name="Han Y."/>
            <person name="Richards S."/>
            <person name="Worley K."/>
            <person name="Muzny D."/>
            <person name="Gibbs R."/>
        </authorList>
    </citation>
    <scope>NUCLEOTIDE SEQUENCE</scope>
    <source>
        <strain evidence="1">Sampled in the wild</strain>
    </source>
</reference>
<comment type="caution">
    <text evidence="1">The sequence shown here is derived from an EMBL/GenBank/DDBJ whole genome shotgun (WGS) entry which is preliminary data.</text>
</comment>
<reference evidence="1" key="2">
    <citation type="submission" date="2017-10" db="EMBL/GenBank/DDBJ databases">
        <title>Ladona fulva Genome sequencing and assembly.</title>
        <authorList>
            <person name="Murali S."/>
            <person name="Richards S."/>
            <person name="Bandaranaike D."/>
            <person name="Bellair M."/>
            <person name="Blankenburg K."/>
            <person name="Chao H."/>
            <person name="Dinh H."/>
            <person name="Doddapaneni H."/>
            <person name="Dugan-Rocha S."/>
            <person name="Elkadiri S."/>
            <person name="Gnanaolivu R."/>
            <person name="Hernandez B."/>
            <person name="Skinner E."/>
            <person name="Javaid M."/>
            <person name="Lee S."/>
            <person name="Li M."/>
            <person name="Ming W."/>
            <person name="Munidasa M."/>
            <person name="Muniz J."/>
            <person name="Nguyen L."/>
            <person name="Hughes D."/>
            <person name="Osuji N."/>
            <person name="Pu L.-L."/>
            <person name="Puazo M."/>
            <person name="Qu C."/>
            <person name="Quiroz J."/>
            <person name="Raj R."/>
            <person name="Weissenberger G."/>
            <person name="Xin Y."/>
            <person name="Zou X."/>
            <person name="Han Y."/>
            <person name="Worley K."/>
            <person name="Muzny D."/>
            <person name="Gibbs R."/>
        </authorList>
    </citation>
    <scope>NUCLEOTIDE SEQUENCE</scope>
    <source>
        <strain evidence="1">Sampled in the wild</strain>
    </source>
</reference>
<dbReference type="OrthoDB" id="10043418at2759"/>
<dbReference type="AlphaFoldDB" id="A0A8K0P778"/>
<protein>
    <submittedName>
        <fullName evidence="1">Uncharacterized protein</fullName>
    </submittedName>
</protein>
<dbReference type="PANTHER" id="PTHR46601:SF1">
    <property type="entry name" value="ADF-H DOMAIN-CONTAINING PROTEIN"/>
    <property type="match status" value="1"/>
</dbReference>
<dbReference type="PANTHER" id="PTHR46601">
    <property type="entry name" value="ULP_PROTEASE DOMAIN-CONTAINING PROTEIN"/>
    <property type="match status" value="1"/>
</dbReference>
<dbReference type="EMBL" id="KZ308713">
    <property type="protein sequence ID" value="KAG8233374.1"/>
    <property type="molecule type" value="Genomic_DNA"/>
</dbReference>
<gene>
    <name evidence="1" type="ORF">J437_LFUL005836</name>
</gene>
<organism evidence="1 2">
    <name type="scientific">Ladona fulva</name>
    <name type="common">Scarce chaser dragonfly</name>
    <name type="synonym">Libellula fulva</name>
    <dbReference type="NCBI Taxonomy" id="123851"/>
    <lineage>
        <taxon>Eukaryota</taxon>
        <taxon>Metazoa</taxon>
        <taxon>Ecdysozoa</taxon>
        <taxon>Arthropoda</taxon>
        <taxon>Hexapoda</taxon>
        <taxon>Insecta</taxon>
        <taxon>Pterygota</taxon>
        <taxon>Palaeoptera</taxon>
        <taxon>Odonata</taxon>
        <taxon>Epiprocta</taxon>
        <taxon>Anisoptera</taxon>
        <taxon>Libelluloidea</taxon>
        <taxon>Libellulidae</taxon>
        <taxon>Ladona</taxon>
    </lineage>
</organism>